<gene>
    <name evidence="2" type="ORF">GKE73_12425</name>
</gene>
<proteinExistence type="predicted"/>
<sequence length="255" mass="29518">MSQTLQLIATLKQLLKAKGKTYAAVAEHLGLSESSVKRQFAQQSLNLRTLEAICAFIQLEFVDLIQAAEASQPHLRQLSEAQEAELVTDPKRVLVAVCVLNHWNMERIVATYCLSDAECIRHLLELDRIGLIRLLPENRIKLRIERDFEWRPDGPIHRFFQKRVQGDFLDSGFNHSGECLLFQQAMLSPADNQRFQKKMRQLLQEFTELHQEGVARVTEERDGTSLLLALRPWEPLVFQSMRRVPDERKYEQAQV</sequence>
<dbReference type="InterPro" id="IPR001387">
    <property type="entry name" value="Cro/C1-type_HTH"/>
</dbReference>
<keyword evidence="3" id="KW-1185">Reference proteome</keyword>
<evidence type="ECO:0000259" key="1">
    <source>
        <dbReference type="PROSITE" id="PS50943"/>
    </source>
</evidence>
<evidence type="ECO:0000313" key="2">
    <source>
        <dbReference type="EMBL" id="MTD33555.1"/>
    </source>
</evidence>
<dbReference type="SMART" id="SM00530">
    <property type="entry name" value="HTH_XRE"/>
    <property type="match status" value="1"/>
</dbReference>
<dbReference type="RefSeq" id="WP_230370593.1">
    <property type="nucleotide sequence ID" value="NZ_WLYX01000001.1"/>
</dbReference>
<reference evidence="2 3" key="1">
    <citation type="submission" date="2019-11" db="EMBL/GenBank/DDBJ databases">
        <title>Draft genome sequence of Paludibacterium sp. dN18-1.</title>
        <authorList>
            <person name="Im W.-T."/>
        </authorList>
    </citation>
    <scope>NUCLEOTIDE SEQUENCE [LARGE SCALE GENOMIC DNA]</scope>
    <source>
        <strain evidence="3">dN 18-1</strain>
    </source>
</reference>
<organism evidence="2 3">
    <name type="scientific">Paludibacterium denitrificans</name>
    <dbReference type="NCBI Taxonomy" id="2675226"/>
    <lineage>
        <taxon>Bacteria</taxon>
        <taxon>Pseudomonadati</taxon>
        <taxon>Pseudomonadota</taxon>
        <taxon>Betaproteobacteria</taxon>
        <taxon>Neisseriales</taxon>
        <taxon>Chromobacteriaceae</taxon>
        <taxon>Paludibacterium</taxon>
    </lineage>
</organism>
<name>A0A844GGC4_9NEIS</name>
<dbReference type="InterPro" id="IPR010982">
    <property type="entry name" value="Lambda_DNA-bd_dom_sf"/>
</dbReference>
<evidence type="ECO:0000313" key="3">
    <source>
        <dbReference type="Proteomes" id="UP000446658"/>
    </source>
</evidence>
<dbReference type="SUPFAM" id="SSF47413">
    <property type="entry name" value="lambda repressor-like DNA-binding domains"/>
    <property type="match status" value="1"/>
</dbReference>
<dbReference type="Gene3D" id="1.10.260.40">
    <property type="entry name" value="lambda repressor-like DNA-binding domains"/>
    <property type="match status" value="1"/>
</dbReference>
<feature type="domain" description="HTH cro/C1-type" evidence="1">
    <location>
        <begin position="11"/>
        <end position="64"/>
    </location>
</feature>
<dbReference type="CDD" id="cd00093">
    <property type="entry name" value="HTH_XRE"/>
    <property type="match status" value="1"/>
</dbReference>
<protein>
    <submittedName>
        <fullName evidence="2">Helix-turn-helix domain-containing protein</fullName>
    </submittedName>
</protein>
<dbReference type="AlphaFoldDB" id="A0A844GGC4"/>
<dbReference type="Proteomes" id="UP000446658">
    <property type="component" value="Unassembled WGS sequence"/>
</dbReference>
<dbReference type="Pfam" id="PF13443">
    <property type="entry name" value="HTH_26"/>
    <property type="match status" value="1"/>
</dbReference>
<dbReference type="PROSITE" id="PS50943">
    <property type="entry name" value="HTH_CROC1"/>
    <property type="match status" value="1"/>
</dbReference>
<dbReference type="EMBL" id="WLYX01000001">
    <property type="protein sequence ID" value="MTD33555.1"/>
    <property type="molecule type" value="Genomic_DNA"/>
</dbReference>
<accession>A0A844GGC4</accession>
<dbReference type="GO" id="GO:0003677">
    <property type="term" value="F:DNA binding"/>
    <property type="evidence" value="ECO:0007669"/>
    <property type="project" value="InterPro"/>
</dbReference>
<comment type="caution">
    <text evidence="2">The sequence shown here is derived from an EMBL/GenBank/DDBJ whole genome shotgun (WGS) entry which is preliminary data.</text>
</comment>